<sequence>MQKNISHLGMLVCLGSMLTGCGIYTKYQQPEVQTDGLFGTLPEEVDTTSSLGDLKWQELFTDASLQQLIERALEANTDLNVARLKVEEARASLVSAKQAYLPSAQLDPEGALSSSDGSKPTKTYTLGASASWELDFFGKLTNAKRKERAALEQSEAYQQAVQTQLIATVAESYYTLLMLDEQVAVTEETVESWKEYIRSLNALMRAGQADRATVNQAEASRLNTEASLLDLRQQVTEMENSLCSLLFWTPQHIARGTLSEVNFPQILSVGVPLDLLAGRPDVRQAEATLKQAFYTTNQARSSFYPSVTLSGAAGWTNSGGALVTNPGAWLLQAVGSLVQPLFQRGQLIANLKISKAQQEEALLQFQQTLLDAGTEVNNALNQWQTARRKTELDQQQVSHLSDALHDTELLMEHGTINYLEVLTARQSLLTARLSLVADRNSEIKSVITLYHALGGGCDE</sequence>
<feature type="coiled-coil region" evidence="3">
    <location>
        <begin position="65"/>
        <end position="99"/>
    </location>
</feature>
<dbReference type="Proteomes" id="UP000703295">
    <property type="component" value="Unassembled WGS sequence"/>
</dbReference>
<dbReference type="PROSITE" id="PS51257">
    <property type="entry name" value="PROKAR_LIPOPROTEIN"/>
    <property type="match status" value="1"/>
</dbReference>
<dbReference type="NCBIfam" id="TIGR01845">
    <property type="entry name" value="outer_NodT"/>
    <property type="match status" value="1"/>
</dbReference>
<keyword evidence="2" id="KW-0449">Lipoprotein</keyword>
<proteinExistence type="inferred from homology"/>
<reference evidence="4 5" key="1">
    <citation type="journal article" date="2021" name="Sci. Rep.">
        <title>The distribution of antibiotic resistance genes in chicken gut microbiota commensals.</title>
        <authorList>
            <person name="Juricova H."/>
            <person name="Matiasovicova J."/>
            <person name="Kubasova T."/>
            <person name="Cejkova D."/>
            <person name="Rychlik I."/>
        </authorList>
    </citation>
    <scope>NUCLEOTIDE SEQUENCE [LARGE SCALE GENOMIC DNA]</scope>
    <source>
        <strain evidence="4 5">An801</strain>
    </source>
</reference>
<dbReference type="PANTHER" id="PTHR30203">
    <property type="entry name" value="OUTER MEMBRANE CATION EFFLUX PROTEIN"/>
    <property type="match status" value="1"/>
</dbReference>
<keyword evidence="2" id="KW-1134">Transmembrane beta strand</keyword>
<dbReference type="RefSeq" id="WP_204475395.1">
    <property type="nucleotide sequence ID" value="NZ_JACJJW010000010.1"/>
</dbReference>
<dbReference type="SUPFAM" id="SSF56954">
    <property type="entry name" value="Outer membrane efflux proteins (OEP)"/>
    <property type="match status" value="1"/>
</dbReference>
<dbReference type="InterPro" id="IPR010131">
    <property type="entry name" value="MdtP/NodT-like"/>
</dbReference>
<evidence type="ECO:0000256" key="2">
    <source>
        <dbReference type="RuleBase" id="RU362097"/>
    </source>
</evidence>
<name>A0ABS2EU14_9BACE</name>
<dbReference type="Gene3D" id="1.20.1600.10">
    <property type="entry name" value="Outer membrane efflux proteins (OEP)"/>
    <property type="match status" value="1"/>
</dbReference>
<dbReference type="PANTHER" id="PTHR30203:SF33">
    <property type="entry name" value="BLR4455 PROTEIN"/>
    <property type="match status" value="1"/>
</dbReference>
<keyword evidence="2" id="KW-0472">Membrane</keyword>
<keyword evidence="2" id="KW-0564">Palmitate</keyword>
<dbReference type="Gene3D" id="2.20.200.10">
    <property type="entry name" value="Outer membrane efflux proteins (OEP)"/>
    <property type="match status" value="1"/>
</dbReference>
<dbReference type="EMBL" id="JACJJW010000010">
    <property type="protein sequence ID" value="MBM6758167.1"/>
    <property type="molecule type" value="Genomic_DNA"/>
</dbReference>
<comment type="similarity">
    <text evidence="1 2">Belongs to the outer membrane factor (OMF) (TC 1.B.17) family.</text>
</comment>
<dbReference type="Pfam" id="PF02321">
    <property type="entry name" value="OEP"/>
    <property type="match status" value="2"/>
</dbReference>
<evidence type="ECO:0000313" key="5">
    <source>
        <dbReference type="Proteomes" id="UP000703295"/>
    </source>
</evidence>
<evidence type="ECO:0000313" key="4">
    <source>
        <dbReference type="EMBL" id="MBM6758167.1"/>
    </source>
</evidence>
<accession>A0ABS2EU14</accession>
<evidence type="ECO:0000256" key="1">
    <source>
        <dbReference type="ARBA" id="ARBA00007613"/>
    </source>
</evidence>
<keyword evidence="3" id="KW-0175">Coiled coil</keyword>
<keyword evidence="5" id="KW-1185">Reference proteome</keyword>
<comment type="subcellular location">
    <subcellularLocation>
        <location evidence="2">Cell membrane</location>
        <topology evidence="2">Lipid-anchor</topology>
    </subcellularLocation>
</comment>
<gene>
    <name evidence="4" type="ORF">H6A31_05635</name>
</gene>
<comment type="caution">
    <text evidence="4">The sequence shown here is derived from an EMBL/GenBank/DDBJ whole genome shotgun (WGS) entry which is preliminary data.</text>
</comment>
<protein>
    <submittedName>
        <fullName evidence="4">TolC family protein</fullName>
    </submittedName>
</protein>
<organism evidence="4 5">
    <name type="scientific">Bacteroides mediterraneensis</name>
    <dbReference type="NCBI Taxonomy" id="1841856"/>
    <lineage>
        <taxon>Bacteria</taxon>
        <taxon>Pseudomonadati</taxon>
        <taxon>Bacteroidota</taxon>
        <taxon>Bacteroidia</taxon>
        <taxon>Bacteroidales</taxon>
        <taxon>Bacteroidaceae</taxon>
        <taxon>Bacteroides</taxon>
    </lineage>
</organism>
<evidence type="ECO:0000256" key="3">
    <source>
        <dbReference type="SAM" id="Coils"/>
    </source>
</evidence>
<dbReference type="InterPro" id="IPR003423">
    <property type="entry name" value="OMP_efflux"/>
</dbReference>
<keyword evidence="2" id="KW-0812">Transmembrane</keyword>